<dbReference type="Proteomes" id="UP001500840">
    <property type="component" value="Unassembled WGS sequence"/>
</dbReference>
<evidence type="ECO:0008006" key="3">
    <source>
        <dbReference type="Google" id="ProtNLM"/>
    </source>
</evidence>
<protein>
    <recommendedName>
        <fullName evidence="3">Secreted protein</fullName>
    </recommendedName>
</protein>
<dbReference type="RefSeq" id="WP_345322905.1">
    <property type="nucleotide sequence ID" value="NZ_BAABGA010000035.1"/>
</dbReference>
<dbReference type="PROSITE" id="PS51257">
    <property type="entry name" value="PROKAR_LIPOPROTEIN"/>
    <property type="match status" value="1"/>
</dbReference>
<sequence length="56" mass="6091">MRHRTPSLVLACCAFIASFSIVGCREAQNEVIDQSTVNQESMEAYEAEMNQPAGGV</sequence>
<name>A0ABP8MUQ7_9BACT</name>
<dbReference type="EMBL" id="BAABGA010000035">
    <property type="protein sequence ID" value="GAA4454828.1"/>
    <property type="molecule type" value="Genomic_DNA"/>
</dbReference>
<proteinExistence type="predicted"/>
<organism evidence="1 2">
    <name type="scientific">Novipirellula rosea</name>
    <dbReference type="NCBI Taxonomy" id="1031540"/>
    <lineage>
        <taxon>Bacteria</taxon>
        <taxon>Pseudomonadati</taxon>
        <taxon>Planctomycetota</taxon>
        <taxon>Planctomycetia</taxon>
        <taxon>Pirellulales</taxon>
        <taxon>Pirellulaceae</taxon>
        <taxon>Novipirellula</taxon>
    </lineage>
</organism>
<evidence type="ECO:0000313" key="1">
    <source>
        <dbReference type="EMBL" id="GAA4454828.1"/>
    </source>
</evidence>
<gene>
    <name evidence="1" type="ORF">GCM10023156_27870</name>
</gene>
<evidence type="ECO:0000313" key="2">
    <source>
        <dbReference type="Proteomes" id="UP001500840"/>
    </source>
</evidence>
<reference evidence="2" key="1">
    <citation type="journal article" date="2019" name="Int. J. Syst. Evol. Microbiol.">
        <title>The Global Catalogue of Microorganisms (GCM) 10K type strain sequencing project: providing services to taxonomists for standard genome sequencing and annotation.</title>
        <authorList>
            <consortium name="The Broad Institute Genomics Platform"/>
            <consortium name="The Broad Institute Genome Sequencing Center for Infectious Disease"/>
            <person name="Wu L."/>
            <person name="Ma J."/>
        </authorList>
    </citation>
    <scope>NUCLEOTIDE SEQUENCE [LARGE SCALE GENOMIC DNA]</scope>
    <source>
        <strain evidence="2">JCM 17759</strain>
    </source>
</reference>
<keyword evidence="2" id="KW-1185">Reference proteome</keyword>
<accession>A0ABP8MUQ7</accession>
<comment type="caution">
    <text evidence="1">The sequence shown here is derived from an EMBL/GenBank/DDBJ whole genome shotgun (WGS) entry which is preliminary data.</text>
</comment>